<dbReference type="InterPro" id="IPR029063">
    <property type="entry name" value="SAM-dependent_MTases_sf"/>
</dbReference>
<protein>
    <submittedName>
        <fullName evidence="2">Class I SAM-dependent methyltransferase</fullName>
    </submittedName>
</protein>
<evidence type="ECO:0000259" key="1">
    <source>
        <dbReference type="Pfam" id="PF08241"/>
    </source>
</evidence>
<evidence type="ECO:0000313" key="3">
    <source>
        <dbReference type="Proteomes" id="UP000666240"/>
    </source>
</evidence>
<evidence type="ECO:0000313" key="2">
    <source>
        <dbReference type="EMBL" id="MBP0438577.1"/>
    </source>
</evidence>
<comment type="caution">
    <text evidence="2">The sequence shown here is derived from an EMBL/GenBank/DDBJ whole genome shotgun (WGS) entry which is preliminary data.</text>
</comment>
<proteinExistence type="predicted"/>
<dbReference type="Gene3D" id="3.40.50.150">
    <property type="entry name" value="Vaccinia Virus protein VP39"/>
    <property type="match status" value="1"/>
</dbReference>
<organism evidence="2 3">
    <name type="scientific">Tianweitania sediminis</name>
    <dbReference type="NCBI Taxonomy" id="1502156"/>
    <lineage>
        <taxon>Bacteria</taxon>
        <taxon>Pseudomonadati</taxon>
        <taxon>Pseudomonadota</taxon>
        <taxon>Alphaproteobacteria</taxon>
        <taxon>Hyphomicrobiales</taxon>
        <taxon>Phyllobacteriaceae</taxon>
        <taxon>Tianweitania</taxon>
    </lineage>
</organism>
<dbReference type="CDD" id="cd02440">
    <property type="entry name" value="AdoMet_MTases"/>
    <property type="match status" value="1"/>
</dbReference>
<dbReference type="GO" id="GO:0008757">
    <property type="term" value="F:S-adenosylmethionine-dependent methyltransferase activity"/>
    <property type="evidence" value="ECO:0007669"/>
    <property type="project" value="InterPro"/>
</dbReference>
<dbReference type="EMBL" id="JAGIYY010000002">
    <property type="protein sequence ID" value="MBP0438577.1"/>
    <property type="molecule type" value="Genomic_DNA"/>
</dbReference>
<dbReference type="InterPro" id="IPR013216">
    <property type="entry name" value="Methyltransf_11"/>
</dbReference>
<accession>A0A8J7UKQ1</accession>
<sequence>MSTRSLQAICYPSPRFDGTRIFYHWLGSVLHSDMHVLNLGAGPQTGHPLRILKGRVRQVVGADIDPIVLDNEELDAAVLIGADGTLPFPDACFDTVFSDYVLEHVEDPGRFFGEVRRVLKPGGSFFFRTPNLFHYVAIAARCTPHWFHHLVANRVRGAAKDQHAPWPTFYRANTRRRLQNLAHASGFQSCDLRMVETDPAYLSFFAPLYLLGVAYERTVNAHHALSGMRANIFGRLQ</sequence>
<name>A0A8J7UKQ1_9HYPH</name>
<dbReference type="Pfam" id="PF08241">
    <property type="entry name" value="Methyltransf_11"/>
    <property type="match status" value="1"/>
</dbReference>
<keyword evidence="3" id="KW-1185">Reference proteome</keyword>
<dbReference type="Proteomes" id="UP000666240">
    <property type="component" value="Unassembled WGS sequence"/>
</dbReference>
<feature type="domain" description="Methyltransferase type 11" evidence="1">
    <location>
        <begin position="39"/>
        <end position="127"/>
    </location>
</feature>
<dbReference type="SUPFAM" id="SSF53335">
    <property type="entry name" value="S-adenosyl-L-methionine-dependent methyltransferases"/>
    <property type="match status" value="1"/>
</dbReference>
<gene>
    <name evidence="2" type="ORF">J5Y06_07955</name>
</gene>
<keyword evidence="2" id="KW-0808">Transferase</keyword>
<dbReference type="AlphaFoldDB" id="A0A8J7UKQ1"/>
<dbReference type="RefSeq" id="WP_209334609.1">
    <property type="nucleotide sequence ID" value="NZ_JAGIYY010000002.1"/>
</dbReference>
<dbReference type="GO" id="GO:0032259">
    <property type="term" value="P:methylation"/>
    <property type="evidence" value="ECO:0007669"/>
    <property type="project" value="UniProtKB-KW"/>
</dbReference>
<reference evidence="2" key="1">
    <citation type="submission" date="2021-03" db="EMBL/GenBank/DDBJ databases">
        <title>Genome sequencing and assembly of Tianweitania sediminis.</title>
        <authorList>
            <person name="Chhetri G."/>
        </authorList>
    </citation>
    <scope>NUCLEOTIDE SEQUENCE</scope>
    <source>
        <strain evidence="2">Z8</strain>
    </source>
</reference>
<keyword evidence="2" id="KW-0489">Methyltransferase</keyword>